<comment type="catalytic activity">
    <reaction evidence="4">
        <text>L-asparagine + H2O = L-aspartate + NH4(+)</text>
        <dbReference type="Rhea" id="RHEA:21016"/>
        <dbReference type="ChEBI" id="CHEBI:15377"/>
        <dbReference type="ChEBI" id="CHEBI:28938"/>
        <dbReference type="ChEBI" id="CHEBI:29991"/>
        <dbReference type="ChEBI" id="CHEBI:58048"/>
        <dbReference type="EC" id="3.5.1.1"/>
    </reaction>
</comment>
<dbReference type="SMART" id="SM00870">
    <property type="entry name" value="Asparaginase"/>
    <property type="match status" value="1"/>
</dbReference>
<comment type="similarity">
    <text evidence="1">Belongs to the asparaginase 1 family.</text>
</comment>
<dbReference type="InterPro" id="IPR027473">
    <property type="entry name" value="L-asparaginase_C"/>
</dbReference>
<reference evidence="9" key="2">
    <citation type="journal article" date="2023" name="IMA Fungus">
        <title>Comparative genomic study of the Penicillium genus elucidates a diverse pangenome and 15 lateral gene transfer events.</title>
        <authorList>
            <person name="Petersen C."/>
            <person name="Sorensen T."/>
            <person name="Nielsen M.R."/>
            <person name="Sondergaard T.E."/>
            <person name="Sorensen J.L."/>
            <person name="Fitzpatrick D.A."/>
            <person name="Frisvad J.C."/>
            <person name="Nielsen K.L."/>
        </authorList>
    </citation>
    <scope>NUCLEOTIDE SEQUENCE</scope>
    <source>
        <strain evidence="9">IBT 30761</strain>
    </source>
</reference>
<keyword evidence="3" id="KW-0378">Hydrolase</keyword>
<name>A0A9W9KNL9_9EURO</name>
<evidence type="ECO:0000313" key="9">
    <source>
        <dbReference type="EMBL" id="KAJ5112142.1"/>
    </source>
</evidence>
<reference evidence="9" key="1">
    <citation type="submission" date="2022-11" db="EMBL/GenBank/DDBJ databases">
        <authorList>
            <person name="Petersen C."/>
        </authorList>
    </citation>
    <scope>NUCLEOTIDE SEQUENCE</scope>
    <source>
        <strain evidence="9">IBT 30761</strain>
    </source>
</reference>
<dbReference type="RefSeq" id="XP_056479915.1">
    <property type="nucleotide sequence ID" value="XM_056612691.1"/>
</dbReference>
<evidence type="ECO:0000256" key="1">
    <source>
        <dbReference type="ARBA" id="ARBA00010518"/>
    </source>
</evidence>
<evidence type="ECO:0000256" key="4">
    <source>
        <dbReference type="ARBA" id="ARBA00049366"/>
    </source>
</evidence>
<dbReference type="InterPro" id="IPR006034">
    <property type="entry name" value="Asparaginase/glutaminase-like"/>
</dbReference>
<evidence type="ECO:0000256" key="5">
    <source>
        <dbReference type="PIRSR" id="PIRSR604550-50"/>
    </source>
</evidence>
<dbReference type="GO" id="GO:0006530">
    <property type="term" value="P:L-asparagine catabolic process"/>
    <property type="evidence" value="ECO:0007669"/>
    <property type="project" value="UniProtKB-ARBA"/>
</dbReference>
<keyword evidence="6" id="KW-0732">Signal</keyword>
<evidence type="ECO:0000259" key="8">
    <source>
        <dbReference type="Pfam" id="PF17763"/>
    </source>
</evidence>
<dbReference type="EC" id="3.5.1.1" evidence="2"/>
<keyword evidence="10" id="KW-1185">Reference proteome</keyword>
<dbReference type="Pfam" id="PF17763">
    <property type="entry name" value="Asparaginase_C"/>
    <property type="match status" value="1"/>
</dbReference>
<dbReference type="CDD" id="cd08964">
    <property type="entry name" value="L-asparaginase_II"/>
    <property type="match status" value="1"/>
</dbReference>
<feature type="chain" id="PRO_5040819808" description="asparaginase" evidence="6">
    <location>
        <begin position="18"/>
        <end position="398"/>
    </location>
</feature>
<accession>A0A9W9KNL9</accession>
<evidence type="ECO:0000256" key="2">
    <source>
        <dbReference type="ARBA" id="ARBA00012920"/>
    </source>
</evidence>
<evidence type="ECO:0000313" key="10">
    <source>
        <dbReference type="Proteomes" id="UP001149074"/>
    </source>
</evidence>
<evidence type="ECO:0000259" key="7">
    <source>
        <dbReference type="Pfam" id="PF00710"/>
    </source>
</evidence>
<dbReference type="EMBL" id="JAPQKI010000001">
    <property type="protein sequence ID" value="KAJ5112142.1"/>
    <property type="molecule type" value="Genomic_DNA"/>
</dbReference>
<dbReference type="PIRSF" id="PIRSF001220">
    <property type="entry name" value="L-ASNase_gatD"/>
    <property type="match status" value="1"/>
</dbReference>
<gene>
    <name evidence="9" type="ORF">N7532_000187</name>
</gene>
<dbReference type="InterPro" id="IPR036152">
    <property type="entry name" value="Asp/glu_Ase-like_sf"/>
</dbReference>
<feature type="domain" description="Asparaginase/glutaminase C-terminal" evidence="8">
    <location>
        <begin position="271"/>
        <end position="377"/>
    </location>
</feature>
<dbReference type="OrthoDB" id="542841at2759"/>
<feature type="domain" description="L-asparaginase N-terminal" evidence="7">
    <location>
        <begin position="61"/>
        <end position="247"/>
    </location>
</feature>
<dbReference type="InterPro" id="IPR004550">
    <property type="entry name" value="AsnASE_II"/>
</dbReference>
<sequence>MLISLIATTLVASLAMASSFQIQKWQDPNTGLTWIYKDSSLPKVMQVVDQPFIELYNTGDGTILSGSTYGRLDTIDYGGGSGGLTPETLISNVSEVLDIAQLAIRNIGGGGSADANSDRFLNISMDAHLRLCSPASDIVGAVMIHGTNTLAETVFGVDLTLNCSKPFVATGSMRPNSAISPDGPFNFLDAVRTAIHPEARDRGALIAFNDHLVSAFYGTKTNGNSVTTFLAMDQGYIAQFLAGQPYFFYGASLPKARHYFDPFNLTMPLPKVVVLYGHQGFDAGLLYAAAADGARGIVIMGVGPGGLSTAATEAANKLFEKDVVTVASLRPFFGAVVPSPQPGNIISSGFMHGEQSRIQLQLALASGYGFNATRKLFEGEIRNAVYSPATAYYNATSL</sequence>
<dbReference type="GO" id="GO:0004067">
    <property type="term" value="F:asparaginase activity"/>
    <property type="evidence" value="ECO:0007669"/>
    <property type="project" value="UniProtKB-UniRule"/>
</dbReference>
<evidence type="ECO:0000256" key="6">
    <source>
        <dbReference type="SAM" id="SignalP"/>
    </source>
</evidence>
<proteinExistence type="inferred from homology"/>
<dbReference type="PROSITE" id="PS51732">
    <property type="entry name" value="ASN_GLN_ASE_3"/>
    <property type="match status" value="1"/>
</dbReference>
<feature type="active site" description="O-isoaspartyl threonine intermediate" evidence="5">
    <location>
        <position position="62"/>
    </location>
</feature>
<dbReference type="Pfam" id="PF00710">
    <property type="entry name" value="Asparaginase"/>
    <property type="match status" value="1"/>
</dbReference>
<feature type="signal peptide" evidence="6">
    <location>
        <begin position="1"/>
        <end position="17"/>
    </location>
</feature>
<dbReference type="GeneID" id="81351670"/>
<dbReference type="SUPFAM" id="SSF53774">
    <property type="entry name" value="Glutaminase/Asparaginase"/>
    <property type="match status" value="1"/>
</dbReference>
<dbReference type="InterPro" id="IPR037152">
    <property type="entry name" value="L-asparaginase_N_sf"/>
</dbReference>
<dbReference type="Proteomes" id="UP001149074">
    <property type="component" value="Unassembled WGS sequence"/>
</dbReference>
<dbReference type="PANTHER" id="PTHR11707:SF28">
    <property type="entry name" value="60 KDA LYSOPHOSPHOLIPASE"/>
    <property type="match status" value="1"/>
</dbReference>
<dbReference type="InterPro" id="IPR027474">
    <property type="entry name" value="L-asparaginase_N"/>
</dbReference>
<organism evidence="9 10">
    <name type="scientific">Penicillium argentinense</name>
    <dbReference type="NCBI Taxonomy" id="1131581"/>
    <lineage>
        <taxon>Eukaryota</taxon>
        <taxon>Fungi</taxon>
        <taxon>Dikarya</taxon>
        <taxon>Ascomycota</taxon>
        <taxon>Pezizomycotina</taxon>
        <taxon>Eurotiomycetes</taxon>
        <taxon>Eurotiomycetidae</taxon>
        <taxon>Eurotiales</taxon>
        <taxon>Aspergillaceae</taxon>
        <taxon>Penicillium</taxon>
    </lineage>
</organism>
<dbReference type="AlphaFoldDB" id="A0A9W9KNL9"/>
<dbReference type="Gene3D" id="3.40.50.40">
    <property type="match status" value="1"/>
</dbReference>
<dbReference type="PANTHER" id="PTHR11707">
    <property type="entry name" value="L-ASPARAGINASE"/>
    <property type="match status" value="1"/>
</dbReference>
<comment type="caution">
    <text evidence="9">The sequence shown here is derived from an EMBL/GenBank/DDBJ whole genome shotgun (WGS) entry which is preliminary data.</text>
</comment>
<protein>
    <recommendedName>
        <fullName evidence="2">asparaginase</fullName>
        <ecNumber evidence="2">3.5.1.1</ecNumber>
    </recommendedName>
</protein>
<dbReference type="Gene3D" id="3.40.50.1170">
    <property type="entry name" value="L-asparaginase, N-terminal domain"/>
    <property type="match status" value="1"/>
</dbReference>
<evidence type="ECO:0000256" key="3">
    <source>
        <dbReference type="ARBA" id="ARBA00022801"/>
    </source>
</evidence>
<dbReference type="PIRSF" id="PIRSF500176">
    <property type="entry name" value="L_ASNase"/>
    <property type="match status" value="1"/>
</dbReference>
<dbReference type="InterPro" id="IPR040919">
    <property type="entry name" value="Asparaginase_C"/>
</dbReference>